<dbReference type="InterPro" id="IPR016461">
    <property type="entry name" value="COMT-like"/>
</dbReference>
<evidence type="ECO:0000259" key="7">
    <source>
        <dbReference type="Pfam" id="PF08100"/>
    </source>
</evidence>
<evidence type="ECO:0000256" key="4">
    <source>
        <dbReference type="ARBA" id="ARBA00034479"/>
    </source>
</evidence>
<proteinExistence type="inferred from homology"/>
<dbReference type="GO" id="GO:0009813">
    <property type="term" value="P:flavonoid biosynthetic process"/>
    <property type="evidence" value="ECO:0007669"/>
    <property type="project" value="UniProtKB-ARBA"/>
</dbReference>
<feature type="domain" description="O-methyltransferase C-terminal" evidence="6">
    <location>
        <begin position="108"/>
        <end position="217"/>
    </location>
</feature>
<dbReference type="GO" id="GO:0047763">
    <property type="term" value="F:caffeate O-methyltransferase activity"/>
    <property type="evidence" value="ECO:0007669"/>
    <property type="project" value="UniProtKB-EC"/>
</dbReference>
<sequence>MSTEEEAHSMAIQYATSVVLPMVVKAAAELDLFQLIENAGDISAAELAAQLPTSNPGAAAMLNRILRLLTAHSLLSCEGGDERRYALSAVGKFFTKANASIFASIMICHTVIQQAPSYTGIEHVGGDMFVSVPKGDAILMKLYYDNPECVTILRNCKEALPKNGKVIIVEYILLETPESGAAVVEELLNVAVSAYNPGGKERTESEFRILGEQAGFRGFRKVCAASGLWFMEFYDL</sequence>
<protein>
    <submittedName>
        <fullName evidence="8">Caffeate O-methyltransferase</fullName>
        <ecNumber evidence="8">2.1.1.68</ecNumber>
    </submittedName>
</protein>
<dbReference type="InterPro" id="IPR029063">
    <property type="entry name" value="SAM-dependent_MTases_sf"/>
</dbReference>
<keyword evidence="3" id="KW-0949">S-adenosyl-L-methionine</keyword>
<name>A0ABD1FIA2_SALDI</name>
<evidence type="ECO:0000256" key="1">
    <source>
        <dbReference type="ARBA" id="ARBA00022603"/>
    </source>
</evidence>
<dbReference type="InterPro" id="IPR001077">
    <property type="entry name" value="COMT_C"/>
</dbReference>
<reference evidence="8 9" key="1">
    <citation type="submission" date="2024-06" db="EMBL/GenBank/DDBJ databases">
        <title>A chromosome level genome sequence of Diviner's sage (Salvia divinorum).</title>
        <authorList>
            <person name="Ford S.A."/>
            <person name="Ro D.-K."/>
            <person name="Ness R.W."/>
            <person name="Phillips M.A."/>
        </authorList>
    </citation>
    <scope>NUCLEOTIDE SEQUENCE [LARGE SCALE GENOMIC DNA]</scope>
    <source>
        <strain evidence="8">SAF-2024a</strain>
        <tissue evidence="8">Leaf</tissue>
    </source>
</reference>
<evidence type="ECO:0000313" key="9">
    <source>
        <dbReference type="Proteomes" id="UP001567538"/>
    </source>
</evidence>
<dbReference type="InterPro" id="IPR036390">
    <property type="entry name" value="WH_DNA-bd_sf"/>
</dbReference>
<evidence type="ECO:0000313" key="8">
    <source>
        <dbReference type="EMBL" id="KAL1531570.1"/>
    </source>
</evidence>
<dbReference type="InterPro" id="IPR012967">
    <property type="entry name" value="COMT_dimerisation"/>
</dbReference>
<keyword evidence="1 8" id="KW-0489">Methyltransferase</keyword>
<dbReference type="Gene3D" id="3.40.50.150">
    <property type="entry name" value="Vaccinia Virus protein VP39"/>
    <property type="match status" value="1"/>
</dbReference>
<evidence type="ECO:0000256" key="3">
    <source>
        <dbReference type="ARBA" id="ARBA00022691"/>
    </source>
</evidence>
<dbReference type="SUPFAM" id="SSF46785">
    <property type="entry name" value="Winged helix' DNA-binding domain"/>
    <property type="match status" value="1"/>
</dbReference>
<dbReference type="EC" id="2.1.1.68" evidence="8"/>
<accession>A0ABD1FIA2</accession>
<keyword evidence="2 8" id="KW-0808">Transferase</keyword>
<dbReference type="SUPFAM" id="SSF53335">
    <property type="entry name" value="S-adenosyl-L-methionine-dependent methyltransferases"/>
    <property type="match status" value="1"/>
</dbReference>
<dbReference type="AlphaFoldDB" id="A0ABD1FIA2"/>
<comment type="caution">
    <text evidence="8">The sequence shown here is derived from an EMBL/GenBank/DDBJ whole genome shotgun (WGS) entry which is preliminary data.</text>
</comment>
<evidence type="ECO:0000259" key="6">
    <source>
        <dbReference type="Pfam" id="PF00891"/>
    </source>
</evidence>
<keyword evidence="9" id="KW-1185">Reference proteome</keyword>
<evidence type="ECO:0000256" key="2">
    <source>
        <dbReference type="ARBA" id="ARBA00022679"/>
    </source>
</evidence>
<dbReference type="GO" id="GO:0008757">
    <property type="term" value="F:S-adenosylmethionine-dependent methyltransferase activity"/>
    <property type="evidence" value="ECO:0007669"/>
    <property type="project" value="UniProtKB-ARBA"/>
</dbReference>
<dbReference type="GO" id="GO:0032259">
    <property type="term" value="P:methylation"/>
    <property type="evidence" value="ECO:0007669"/>
    <property type="project" value="UniProtKB-KW"/>
</dbReference>
<organism evidence="8 9">
    <name type="scientific">Salvia divinorum</name>
    <name type="common">Maria pastora</name>
    <name type="synonym">Diviner's sage</name>
    <dbReference type="NCBI Taxonomy" id="28513"/>
    <lineage>
        <taxon>Eukaryota</taxon>
        <taxon>Viridiplantae</taxon>
        <taxon>Streptophyta</taxon>
        <taxon>Embryophyta</taxon>
        <taxon>Tracheophyta</taxon>
        <taxon>Spermatophyta</taxon>
        <taxon>Magnoliopsida</taxon>
        <taxon>eudicotyledons</taxon>
        <taxon>Gunneridae</taxon>
        <taxon>Pentapetalae</taxon>
        <taxon>asterids</taxon>
        <taxon>lamiids</taxon>
        <taxon>Lamiales</taxon>
        <taxon>Lamiaceae</taxon>
        <taxon>Nepetoideae</taxon>
        <taxon>Mentheae</taxon>
        <taxon>Salviinae</taxon>
        <taxon>Salvia</taxon>
        <taxon>Salvia subgen. Calosphace</taxon>
    </lineage>
</organism>
<dbReference type="FunFam" id="1.10.10.10:FF:000357">
    <property type="entry name" value="Caffeic acid 3-O-methyltransferase"/>
    <property type="match status" value="1"/>
</dbReference>
<dbReference type="Pfam" id="PF00891">
    <property type="entry name" value="Methyltransf_2"/>
    <property type="match status" value="1"/>
</dbReference>
<dbReference type="Pfam" id="PF08100">
    <property type="entry name" value="Dimerisation"/>
    <property type="match status" value="1"/>
</dbReference>
<evidence type="ECO:0000256" key="5">
    <source>
        <dbReference type="ARBA" id="ARBA00034481"/>
    </source>
</evidence>
<feature type="domain" description="O-methyltransferase dimerisation" evidence="7">
    <location>
        <begin position="13"/>
        <end position="96"/>
    </location>
</feature>
<dbReference type="Proteomes" id="UP001567538">
    <property type="component" value="Unassembled WGS sequence"/>
</dbReference>
<dbReference type="EMBL" id="JBEAFC010000014">
    <property type="protein sequence ID" value="KAL1531570.1"/>
    <property type="molecule type" value="Genomic_DNA"/>
</dbReference>
<comment type="pathway">
    <text evidence="4">Flavonoid metabolism.</text>
</comment>
<gene>
    <name evidence="8" type="ORF">AAHA92_31694</name>
</gene>
<comment type="similarity">
    <text evidence="5">Belongs to the class I-like SAM-binding methyltransferase superfamily. Cation-independent O-methyltransferase family. COMT subfamily.</text>
</comment>
<dbReference type="PROSITE" id="PS51683">
    <property type="entry name" value="SAM_OMT_II"/>
    <property type="match status" value="1"/>
</dbReference>
<dbReference type="InterPro" id="IPR036388">
    <property type="entry name" value="WH-like_DNA-bd_sf"/>
</dbReference>
<dbReference type="PANTHER" id="PTHR11746">
    <property type="entry name" value="O-METHYLTRANSFERASE"/>
    <property type="match status" value="1"/>
</dbReference>
<dbReference type="Gene3D" id="1.10.10.10">
    <property type="entry name" value="Winged helix-like DNA-binding domain superfamily/Winged helix DNA-binding domain"/>
    <property type="match status" value="1"/>
</dbReference>